<feature type="compositionally biased region" description="Polar residues" evidence="1">
    <location>
        <begin position="13"/>
        <end position="26"/>
    </location>
</feature>
<feature type="region of interest" description="Disordered" evidence="1">
    <location>
        <begin position="1"/>
        <end position="122"/>
    </location>
</feature>
<dbReference type="InterPro" id="IPR009057">
    <property type="entry name" value="Homeodomain-like_sf"/>
</dbReference>
<proteinExistence type="predicted"/>
<dbReference type="CDD" id="cd00167">
    <property type="entry name" value="SANT"/>
    <property type="match status" value="1"/>
</dbReference>
<feature type="domain" description="Myb-like" evidence="2">
    <location>
        <begin position="165"/>
        <end position="219"/>
    </location>
</feature>
<organism evidence="3">
    <name type="scientific">Lichtheimia ramosa</name>
    <dbReference type="NCBI Taxonomy" id="688394"/>
    <lineage>
        <taxon>Eukaryota</taxon>
        <taxon>Fungi</taxon>
        <taxon>Fungi incertae sedis</taxon>
        <taxon>Mucoromycota</taxon>
        <taxon>Mucoromycotina</taxon>
        <taxon>Mucoromycetes</taxon>
        <taxon>Mucorales</taxon>
        <taxon>Lichtheimiaceae</taxon>
        <taxon>Lichtheimia</taxon>
    </lineage>
</organism>
<name>A0A077WR00_9FUNG</name>
<evidence type="ECO:0000256" key="1">
    <source>
        <dbReference type="SAM" id="MobiDB-lite"/>
    </source>
</evidence>
<dbReference type="SMART" id="SM00717">
    <property type="entry name" value="SANT"/>
    <property type="match status" value="2"/>
</dbReference>
<accession>A0A077WR00</accession>
<dbReference type="Gene3D" id="1.10.10.60">
    <property type="entry name" value="Homeodomain-like"/>
    <property type="match status" value="1"/>
</dbReference>
<feature type="compositionally biased region" description="Low complexity" evidence="1">
    <location>
        <begin position="84"/>
        <end position="107"/>
    </location>
</feature>
<evidence type="ECO:0000313" key="3">
    <source>
        <dbReference type="EMBL" id="CDS09513.1"/>
    </source>
</evidence>
<sequence length="236" mass="26825">MDLKNLLCPLTASHPSDATSLVTNHPNDCAKAPPPIYHHSQNIRQQQWSTMSTASSEENSSPDMSICYNASPSLTPASSPPNSPYSLPSLLMHPPEQQQQQPIAAPPRNHSHRSGPQTRTPWTQEEDYLLQRGYSQGLSWAMISSTYLPHRSRGCCWGRFKTLQTKTMEHREWSSTEDQMLAMAMKKHSKLFKQAWKAVAHEIPNRSWRECDARFHKVAAGNMVRKRQSGQQHPHH</sequence>
<dbReference type="PROSITE" id="PS50090">
    <property type="entry name" value="MYB_LIKE"/>
    <property type="match status" value="2"/>
</dbReference>
<dbReference type="AlphaFoldDB" id="A0A077WR00"/>
<feature type="compositionally biased region" description="Polar residues" evidence="1">
    <location>
        <begin position="39"/>
        <end position="63"/>
    </location>
</feature>
<dbReference type="InterPro" id="IPR001005">
    <property type="entry name" value="SANT/Myb"/>
</dbReference>
<dbReference type="EMBL" id="LK023333">
    <property type="protein sequence ID" value="CDS09513.1"/>
    <property type="molecule type" value="Genomic_DNA"/>
</dbReference>
<evidence type="ECO:0000259" key="2">
    <source>
        <dbReference type="PROSITE" id="PS50090"/>
    </source>
</evidence>
<feature type="domain" description="Myb-like" evidence="2">
    <location>
        <begin position="114"/>
        <end position="164"/>
    </location>
</feature>
<dbReference type="Pfam" id="PF13921">
    <property type="entry name" value="Myb_DNA-bind_6"/>
    <property type="match status" value="1"/>
</dbReference>
<dbReference type="OrthoDB" id="2143914at2759"/>
<protein>
    <recommendedName>
        <fullName evidence="2">Myb-like domain-containing protein</fullName>
    </recommendedName>
</protein>
<gene>
    <name evidence="3" type="ORF">LRAMOSA10873</name>
</gene>
<reference evidence="3" key="1">
    <citation type="journal article" date="2014" name="Genome Announc.">
        <title>De novo whole-genome sequence and genome annotation of Lichtheimia ramosa.</title>
        <authorList>
            <person name="Linde J."/>
            <person name="Schwartze V."/>
            <person name="Binder U."/>
            <person name="Lass-Florl C."/>
            <person name="Voigt K."/>
            <person name="Horn F."/>
        </authorList>
    </citation>
    <scope>NUCLEOTIDE SEQUENCE</scope>
    <source>
        <strain evidence="3">JMRC FSU:6197</strain>
    </source>
</reference>
<dbReference type="SUPFAM" id="SSF46689">
    <property type="entry name" value="Homeodomain-like"/>
    <property type="match status" value="2"/>
</dbReference>